<dbReference type="AlphaFoldDB" id="A0A2K1QS89"/>
<feature type="binding site" evidence="5 6">
    <location>
        <position position="225"/>
    </location>
    <ligand>
        <name>Zn(2+)</name>
        <dbReference type="ChEBI" id="CHEBI:29105"/>
    </ligand>
</feature>
<evidence type="ECO:0000256" key="5">
    <source>
        <dbReference type="PIRSR" id="PIRSR037505-2"/>
    </source>
</evidence>
<evidence type="ECO:0000256" key="6">
    <source>
        <dbReference type="PROSITE-ProRule" id="PRU00333"/>
    </source>
</evidence>
<feature type="binding site" evidence="5 6">
    <location>
        <position position="292"/>
    </location>
    <ligand>
        <name>Zn(2+)</name>
        <dbReference type="ChEBI" id="CHEBI:29105"/>
    </ligand>
</feature>
<comment type="caution">
    <text evidence="8">The sequence shown here is derived from an EMBL/GenBank/DDBJ whole genome shotgun (WGS) entry which is preliminary data.</text>
</comment>
<dbReference type="InterPro" id="IPR017226">
    <property type="entry name" value="BHMT-like"/>
</dbReference>
<dbReference type="Gene3D" id="3.20.20.330">
    <property type="entry name" value="Homocysteine-binding-like domain"/>
    <property type="match status" value="1"/>
</dbReference>
<dbReference type="FunFam" id="3.20.20.330:FF:000002">
    <property type="entry name" value="Homocysteine S-methyltransferase"/>
    <property type="match status" value="1"/>
</dbReference>
<keyword evidence="1 6" id="KW-0489">Methyltransferase</keyword>
<evidence type="ECO:0000256" key="3">
    <source>
        <dbReference type="ARBA" id="ARBA00022723"/>
    </source>
</evidence>
<reference evidence="8 9" key="1">
    <citation type="submission" date="2017-06" db="EMBL/GenBank/DDBJ databases">
        <title>Draft genome sequence of a variant of Elsinoe murrayae.</title>
        <authorList>
            <person name="Cheng Q."/>
        </authorList>
    </citation>
    <scope>NUCLEOTIDE SEQUENCE [LARGE SCALE GENOMIC DNA]</scope>
    <source>
        <strain evidence="8 9">CQ-2017a</strain>
    </source>
</reference>
<accession>A0A2K1QS89</accession>
<dbReference type="PROSITE" id="PS50970">
    <property type="entry name" value="HCY"/>
    <property type="match status" value="1"/>
</dbReference>
<dbReference type="InParanoid" id="A0A2K1QS89"/>
<dbReference type="Pfam" id="PF02574">
    <property type="entry name" value="S-methyl_trans"/>
    <property type="match status" value="1"/>
</dbReference>
<evidence type="ECO:0000256" key="4">
    <source>
        <dbReference type="ARBA" id="ARBA00022833"/>
    </source>
</evidence>
<dbReference type="InterPro" id="IPR003726">
    <property type="entry name" value="HCY_dom"/>
</dbReference>
<dbReference type="GO" id="GO:0008270">
    <property type="term" value="F:zinc ion binding"/>
    <property type="evidence" value="ECO:0007669"/>
    <property type="project" value="InterPro"/>
</dbReference>
<dbReference type="STRING" id="2082308.A0A2K1QS89"/>
<dbReference type="GO" id="GO:0009086">
    <property type="term" value="P:methionine biosynthetic process"/>
    <property type="evidence" value="ECO:0007669"/>
    <property type="project" value="InterPro"/>
</dbReference>
<dbReference type="SUPFAM" id="SSF82282">
    <property type="entry name" value="Homocysteine S-methyltransferase"/>
    <property type="match status" value="1"/>
</dbReference>
<dbReference type="PANTHER" id="PTHR46015:SF1">
    <property type="entry name" value="HOMOCYSTEINE S-METHYLTRANSFERASE-LIKE ISOFORM 1"/>
    <property type="match status" value="1"/>
</dbReference>
<evidence type="ECO:0000259" key="7">
    <source>
        <dbReference type="PROSITE" id="PS50970"/>
    </source>
</evidence>
<keyword evidence="3 5" id="KW-0479">Metal-binding</keyword>
<name>A0A2K1QS89_9PEZI</name>
<feature type="binding site" evidence="5 6">
    <location>
        <position position="291"/>
    </location>
    <ligand>
        <name>Zn(2+)</name>
        <dbReference type="ChEBI" id="CHEBI:29105"/>
    </ligand>
</feature>
<organism evidence="8 9">
    <name type="scientific">Sphaceloma murrayae</name>
    <dbReference type="NCBI Taxonomy" id="2082308"/>
    <lineage>
        <taxon>Eukaryota</taxon>
        <taxon>Fungi</taxon>
        <taxon>Dikarya</taxon>
        <taxon>Ascomycota</taxon>
        <taxon>Pezizomycotina</taxon>
        <taxon>Dothideomycetes</taxon>
        <taxon>Dothideomycetidae</taxon>
        <taxon>Myriangiales</taxon>
        <taxon>Elsinoaceae</taxon>
        <taxon>Sphaceloma</taxon>
    </lineage>
</organism>
<evidence type="ECO:0000313" key="9">
    <source>
        <dbReference type="Proteomes" id="UP000243797"/>
    </source>
</evidence>
<sequence>MTRSTTGKLYVLDGGLATALESRGHDLNNPLWSGKLLTEKPGEIKQVHLDFYKAGAEIAITASYQTSVAGLKDHMGLDGDAALKVIQSSVQLAQAAREEANTALPSDRNLLVAGSVGPYGAYLANGAEYTGDYGTVTEMQLKDFHRDRIAALLQKGSRADLLACETIPSLLEVKVICELLEEFDADAWISCTLKDANHISDGTDIDEVAKIINQYDKVVAFGINCVPIGLATTALQNMAKVTGKPLVVYPNSGEKWDAEKKVWYGGEEARGHLGQVAREWYDLGARYIGGCCRMGYEDIKVVSKGLSDLRESGK</sequence>
<keyword evidence="4 5" id="KW-0862">Zinc</keyword>
<evidence type="ECO:0000256" key="1">
    <source>
        <dbReference type="ARBA" id="ARBA00022603"/>
    </source>
</evidence>
<gene>
    <name evidence="8" type="ORF">CAC42_3915</name>
</gene>
<keyword evidence="2 6" id="KW-0808">Transferase</keyword>
<keyword evidence="9" id="KW-1185">Reference proteome</keyword>
<dbReference type="PANTHER" id="PTHR46015">
    <property type="entry name" value="ZGC:172121"/>
    <property type="match status" value="1"/>
</dbReference>
<dbReference type="GO" id="GO:0032259">
    <property type="term" value="P:methylation"/>
    <property type="evidence" value="ECO:0007669"/>
    <property type="project" value="UniProtKB-KW"/>
</dbReference>
<dbReference type="InterPro" id="IPR051486">
    <property type="entry name" value="Hcy_S-methyltransferase"/>
</dbReference>
<dbReference type="Proteomes" id="UP000243797">
    <property type="component" value="Unassembled WGS sequence"/>
</dbReference>
<protein>
    <recommendedName>
        <fullName evidence="7">Hcy-binding domain-containing protein</fullName>
    </recommendedName>
</protein>
<dbReference type="GO" id="GO:0008898">
    <property type="term" value="F:S-adenosylmethionine-homocysteine S-methyltransferase activity"/>
    <property type="evidence" value="ECO:0007669"/>
    <property type="project" value="TreeGrafter"/>
</dbReference>
<dbReference type="GO" id="GO:0033528">
    <property type="term" value="P:S-methylmethionine cycle"/>
    <property type="evidence" value="ECO:0007669"/>
    <property type="project" value="TreeGrafter"/>
</dbReference>
<dbReference type="EMBL" id="NKHZ01000047">
    <property type="protein sequence ID" value="PNS17956.1"/>
    <property type="molecule type" value="Genomic_DNA"/>
</dbReference>
<dbReference type="FunCoup" id="A0A2K1QS89">
    <property type="interactions" value="184"/>
</dbReference>
<dbReference type="PIRSF" id="PIRSF037505">
    <property type="entry name" value="Betaine_HMT"/>
    <property type="match status" value="1"/>
</dbReference>
<comment type="cofactor">
    <cofactor evidence="5">
        <name>Zn(2+)</name>
        <dbReference type="ChEBI" id="CHEBI:29105"/>
    </cofactor>
    <text evidence="5">Binds 1 zinc ion per subunit.</text>
</comment>
<evidence type="ECO:0000313" key="8">
    <source>
        <dbReference type="EMBL" id="PNS17956.1"/>
    </source>
</evidence>
<dbReference type="NCBIfam" id="NF007020">
    <property type="entry name" value="PRK09485.1"/>
    <property type="match status" value="1"/>
</dbReference>
<dbReference type="InterPro" id="IPR036589">
    <property type="entry name" value="HCY_dom_sf"/>
</dbReference>
<evidence type="ECO:0000256" key="2">
    <source>
        <dbReference type="ARBA" id="ARBA00022679"/>
    </source>
</evidence>
<proteinExistence type="predicted"/>
<feature type="domain" description="Hcy-binding" evidence="7">
    <location>
        <begin position="1"/>
        <end position="306"/>
    </location>
</feature>
<dbReference type="OrthoDB" id="261426at2759"/>